<evidence type="ECO:0008006" key="14">
    <source>
        <dbReference type="Google" id="ProtNLM"/>
    </source>
</evidence>
<dbReference type="GO" id="GO:0015343">
    <property type="term" value="F:siderophore-iron transmembrane transporter activity"/>
    <property type="evidence" value="ECO:0007669"/>
    <property type="project" value="TreeGrafter"/>
</dbReference>
<dbReference type="SUPFAM" id="SSF103473">
    <property type="entry name" value="MFS general substrate transporter"/>
    <property type="match status" value="1"/>
</dbReference>
<feature type="transmembrane region" description="Helical" evidence="11">
    <location>
        <begin position="418"/>
        <end position="435"/>
    </location>
</feature>
<feature type="compositionally biased region" description="Polar residues" evidence="10">
    <location>
        <begin position="598"/>
        <end position="609"/>
    </location>
</feature>
<evidence type="ECO:0000256" key="8">
    <source>
        <dbReference type="ARBA" id="ARBA00023065"/>
    </source>
</evidence>
<organism evidence="12 13">
    <name type="scientific">Coleophoma cylindrospora</name>
    <dbReference type="NCBI Taxonomy" id="1849047"/>
    <lineage>
        <taxon>Eukaryota</taxon>
        <taxon>Fungi</taxon>
        <taxon>Dikarya</taxon>
        <taxon>Ascomycota</taxon>
        <taxon>Pezizomycotina</taxon>
        <taxon>Leotiomycetes</taxon>
        <taxon>Helotiales</taxon>
        <taxon>Dermateaceae</taxon>
        <taxon>Coleophoma</taxon>
    </lineage>
</organism>
<dbReference type="OrthoDB" id="2241241at2759"/>
<evidence type="ECO:0000313" key="13">
    <source>
        <dbReference type="Proteomes" id="UP000256645"/>
    </source>
</evidence>
<evidence type="ECO:0000256" key="4">
    <source>
        <dbReference type="ARBA" id="ARBA00022496"/>
    </source>
</evidence>
<dbReference type="EMBL" id="PDLM01000003">
    <property type="protein sequence ID" value="RDW81934.1"/>
    <property type="molecule type" value="Genomic_DNA"/>
</dbReference>
<feature type="region of interest" description="Disordered" evidence="10">
    <location>
        <begin position="586"/>
        <end position="617"/>
    </location>
</feature>
<feature type="transmembrane region" description="Helical" evidence="11">
    <location>
        <begin position="146"/>
        <end position="165"/>
    </location>
</feature>
<proteinExistence type="inferred from homology"/>
<comment type="similarity">
    <text evidence="2">Belongs to the major facilitator superfamily.</text>
</comment>
<evidence type="ECO:0000256" key="7">
    <source>
        <dbReference type="ARBA" id="ARBA00023004"/>
    </source>
</evidence>
<name>A0A3D8S7B5_9HELO</name>
<dbReference type="Gene3D" id="1.20.1250.20">
    <property type="entry name" value="MFS general substrate transporter like domains"/>
    <property type="match status" value="2"/>
</dbReference>
<comment type="caution">
    <text evidence="12">The sequence shown here is derived from an EMBL/GenBank/DDBJ whole genome shotgun (WGS) entry which is preliminary data.</text>
</comment>
<sequence length="617" mass="66580">MGVLSMIKAQLQPKEVEGATLTTTIERSASANSSTEATQDDEKTVGITTTAEAPVETFDASGVARIEAVQAVWGNHGKYILWAGLAMMMLIFELDNSTVYNYQQYAASSFNKLSLIATLGTATTIISAVAKPPIAKISDVIGRGETYIFTVCCYVLSYILCAKASSFNMYAAGSVFYAIGQSGTQILDQIIISDVSNMRWRGFAYGFSYTPFLVTPWISAFIVQSVIDGIGWRWGIGMFAILMPFSASFIIGTLLYYQRRAKKMGYVVVTKTTVYQFCSLIDLGGVILLCGGFAMLLLPLTLAATTPSKWSTPWVDALIAIGVVALVALIPYEKYLAKHPVLPIHYFKNASIVCACALGFVDSFGFTATHTYIYAWSTVAKNFNARDATFFVYTNGVIQCLIGIGAGAVMYRTRRYKWLMFSGVIVRLIGYGVMIRLRGANNSIAELFIVQCIQGWGSGIVTTLNVVAAQIQVPHSELAQMSSLVLLFSFLGSAIGSAVAGGIYTGTFKGALRKHLGPSVSQSVINTVFNSITGDIPAWGTPERTAAALAYSDVMRYISYAALATSVLMIPLGLLLPDVKLGDGHNVHQDVPTPEAEASTSSEQVSPTDSNDEKKQD</sequence>
<dbReference type="PANTHER" id="PTHR23501">
    <property type="entry name" value="MAJOR FACILITATOR SUPERFAMILY"/>
    <property type="match status" value="1"/>
</dbReference>
<dbReference type="PANTHER" id="PTHR23501:SF200">
    <property type="entry name" value="TRANSPORTER, PUTATIVE (AFU_ORTHOLOGUE AFUA_3G01360)-RELATED"/>
    <property type="match status" value="1"/>
</dbReference>
<feature type="transmembrane region" description="Helical" evidence="11">
    <location>
        <begin position="277"/>
        <end position="302"/>
    </location>
</feature>
<evidence type="ECO:0000256" key="10">
    <source>
        <dbReference type="SAM" id="MobiDB-lite"/>
    </source>
</evidence>
<evidence type="ECO:0000256" key="5">
    <source>
        <dbReference type="ARBA" id="ARBA00022692"/>
    </source>
</evidence>
<gene>
    <name evidence="12" type="ORF">BP6252_03046</name>
</gene>
<evidence type="ECO:0000256" key="2">
    <source>
        <dbReference type="ARBA" id="ARBA00008335"/>
    </source>
</evidence>
<keyword evidence="8" id="KW-0406">Ion transport</keyword>
<feature type="transmembrane region" description="Helical" evidence="11">
    <location>
        <begin position="390"/>
        <end position="411"/>
    </location>
</feature>
<keyword evidence="7" id="KW-0408">Iron</keyword>
<dbReference type="Pfam" id="PF07690">
    <property type="entry name" value="MFS_1"/>
    <property type="match status" value="1"/>
</dbReference>
<feature type="transmembrane region" description="Helical" evidence="11">
    <location>
        <begin position="557"/>
        <end position="576"/>
    </location>
</feature>
<evidence type="ECO:0000256" key="6">
    <source>
        <dbReference type="ARBA" id="ARBA00022989"/>
    </source>
</evidence>
<feature type="transmembrane region" description="Helical" evidence="11">
    <location>
        <begin position="483"/>
        <end position="504"/>
    </location>
</feature>
<keyword evidence="4" id="KW-0410">Iron transport</keyword>
<keyword evidence="13" id="KW-1185">Reference proteome</keyword>
<feature type="transmembrane region" description="Helical" evidence="11">
    <location>
        <begin position="114"/>
        <end position="134"/>
    </location>
</feature>
<feature type="transmembrane region" description="Helical" evidence="11">
    <location>
        <begin position="314"/>
        <end position="332"/>
    </location>
</feature>
<evidence type="ECO:0000313" key="12">
    <source>
        <dbReference type="EMBL" id="RDW81934.1"/>
    </source>
</evidence>
<dbReference type="Proteomes" id="UP000256645">
    <property type="component" value="Unassembled WGS sequence"/>
</dbReference>
<comment type="subcellular location">
    <subcellularLocation>
        <location evidence="1">Membrane</location>
        <topology evidence="1">Multi-pass membrane protein</topology>
    </subcellularLocation>
</comment>
<dbReference type="InterPro" id="IPR036259">
    <property type="entry name" value="MFS_trans_sf"/>
</dbReference>
<evidence type="ECO:0000256" key="1">
    <source>
        <dbReference type="ARBA" id="ARBA00004141"/>
    </source>
</evidence>
<keyword evidence="9 11" id="KW-0472">Membrane</keyword>
<keyword evidence="6 11" id="KW-1133">Transmembrane helix</keyword>
<evidence type="ECO:0000256" key="11">
    <source>
        <dbReference type="SAM" id="Phobius"/>
    </source>
</evidence>
<reference evidence="12 13" key="1">
    <citation type="journal article" date="2018" name="IMA Fungus">
        <title>IMA Genome-F 9: Draft genome sequence of Annulohypoxylon stygium, Aspergillus mulundensis, Berkeleyomyces basicola (syn. Thielaviopsis basicola), Ceratocystis smalleyi, two Cercospora beticola strains, Coleophoma cylindrospora, Fusarium fracticaudum, Phialophora cf. hyalina, and Morchella septimelata.</title>
        <authorList>
            <person name="Wingfield B.D."/>
            <person name="Bills G.F."/>
            <person name="Dong Y."/>
            <person name="Huang W."/>
            <person name="Nel W.J."/>
            <person name="Swalarsk-Parry B.S."/>
            <person name="Vaghefi N."/>
            <person name="Wilken P.M."/>
            <person name="An Z."/>
            <person name="de Beer Z.W."/>
            <person name="De Vos L."/>
            <person name="Chen L."/>
            <person name="Duong T.A."/>
            <person name="Gao Y."/>
            <person name="Hammerbacher A."/>
            <person name="Kikkert J.R."/>
            <person name="Li Y."/>
            <person name="Li H."/>
            <person name="Li K."/>
            <person name="Li Q."/>
            <person name="Liu X."/>
            <person name="Ma X."/>
            <person name="Naidoo K."/>
            <person name="Pethybridge S.J."/>
            <person name="Sun J."/>
            <person name="Steenkamp E.T."/>
            <person name="van der Nest M.A."/>
            <person name="van Wyk S."/>
            <person name="Wingfield M.J."/>
            <person name="Xiong C."/>
            <person name="Yue Q."/>
            <person name="Zhang X."/>
        </authorList>
    </citation>
    <scope>NUCLEOTIDE SEQUENCE [LARGE SCALE GENOMIC DNA]</scope>
    <source>
        <strain evidence="12 13">BP6252</strain>
    </source>
</reference>
<evidence type="ECO:0000256" key="9">
    <source>
        <dbReference type="ARBA" id="ARBA00023136"/>
    </source>
</evidence>
<dbReference type="InterPro" id="IPR011701">
    <property type="entry name" value="MFS"/>
</dbReference>
<feature type="transmembrane region" description="Helical" evidence="11">
    <location>
        <begin position="447"/>
        <end position="471"/>
    </location>
</feature>
<accession>A0A3D8S7B5</accession>
<dbReference type="GO" id="GO:0005886">
    <property type="term" value="C:plasma membrane"/>
    <property type="evidence" value="ECO:0007669"/>
    <property type="project" value="TreeGrafter"/>
</dbReference>
<keyword evidence="3" id="KW-0813">Transport</keyword>
<feature type="transmembrane region" description="Helical" evidence="11">
    <location>
        <begin position="234"/>
        <end position="257"/>
    </location>
</feature>
<feature type="transmembrane region" description="Helical" evidence="11">
    <location>
        <begin position="203"/>
        <end position="222"/>
    </location>
</feature>
<keyword evidence="5 11" id="KW-0812">Transmembrane</keyword>
<protein>
    <recommendedName>
        <fullName evidence="14">Major facilitator superfamily (MFS) profile domain-containing protein</fullName>
    </recommendedName>
</protein>
<evidence type="ECO:0000256" key="3">
    <source>
        <dbReference type="ARBA" id="ARBA00022448"/>
    </source>
</evidence>
<dbReference type="FunFam" id="1.20.1250.20:FF:000611">
    <property type="entry name" value="Siderochrome-iron transporter MirC"/>
    <property type="match status" value="1"/>
</dbReference>
<dbReference type="AlphaFoldDB" id="A0A3D8S7B5"/>
<feature type="transmembrane region" description="Helical" evidence="11">
    <location>
        <begin position="352"/>
        <end position="375"/>
    </location>
</feature>